<dbReference type="Gene3D" id="1.20.890.10">
    <property type="entry name" value="cAMP-dependent protein kinase regulatory subunit, dimerization-anchoring domain"/>
    <property type="match status" value="1"/>
</dbReference>
<dbReference type="SUPFAM" id="SSF54919">
    <property type="entry name" value="Nucleoside diphosphate kinase, NDK"/>
    <property type="match status" value="1"/>
</dbReference>
<dbReference type="InterPro" id="IPR007858">
    <property type="entry name" value="Dpy-30_motif"/>
</dbReference>
<dbReference type="InterPro" id="IPR023005">
    <property type="entry name" value="Nucleoside_diP_kinase_AS"/>
</dbReference>
<dbReference type="GO" id="GO:0005524">
    <property type="term" value="F:ATP binding"/>
    <property type="evidence" value="ECO:0007669"/>
    <property type="project" value="UniProtKB-KW"/>
</dbReference>
<dbReference type="AlphaFoldDB" id="A0A7R9BPT4"/>
<dbReference type="InterPro" id="IPR001564">
    <property type="entry name" value="Nucleoside_diP_kinase"/>
</dbReference>
<evidence type="ECO:0000256" key="1">
    <source>
        <dbReference type="ARBA" id="ARBA00008142"/>
    </source>
</evidence>
<keyword evidence="15" id="KW-1185">Reference proteome</keyword>
<evidence type="ECO:0000313" key="15">
    <source>
        <dbReference type="Proteomes" id="UP000678499"/>
    </source>
</evidence>
<dbReference type="PANTHER" id="PTHR46161">
    <property type="entry name" value="NUCLEOSIDE DIPHOSPHATE KINASE"/>
    <property type="match status" value="1"/>
</dbReference>
<keyword evidence="3" id="KW-0808">Transferase</keyword>
<feature type="binding site" evidence="10">
    <location>
        <position position="116"/>
    </location>
    <ligand>
        <name>ATP</name>
        <dbReference type="ChEBI" id="CHEBI:30616"/>
    </ligand>
</feature>
<dbReference type="SMART" id="SM00562">
    <property type="entry name" value="NDK"/>
    <property type="match status" value="1"/>
</dbReference>
<evidence type="ECO:0000256" key="4">
    <source>
        <dbReference type="ARBA" id="ARBA00022723"/>
    </source>
</evidence>
<evidence type="ECO:0000259" key="13">
    <source>
        <dbReference type="SMART" id="SM00562"/>
    </source>
</evidence>
<dbReference type="GO" id="GO:0004550">
    <property type="term" value="F:nucleoside diphosphate kinase activity"/>
    <property type="evidence" value="ECO:0007669"/>
    <property type="project" value="InterPro"/>
</dbReference>
<dbReference type="GO" id="GO:0046872">
    <property type="term" value="F:metal ion binding"/>
    <property type="evidence" value="ECO:0007669"/>
    <property type="project" value="UniProtKB-KW"/>
</dbReference>
<dbReference type="PROSITE" id="PS51374">
    <property type="entry name" value="NDPK_LIKE"/>
    <property type="match status" value="1"/>
</dbReference>
<keyword evidence="8" id="KW-0460">Magnesium</keyword>
<dbReference type="Proteomes" id="UP000678499">
    <property type="component" value="Unassembled WGS sequence"/>
</dbReference>
<evidence type="ECO:0000256" key="5">
    <source>
        <dbReference type="ARBA" id="ARBA00022741"/>
    </source>
</evidence>
<sequence length="222" mass="24649">MDTTFAMIKPDAVESASDIKELIRQQNFLIVQEKQKQLTDAEAREFYAEHSGKPFMEELVAYVTSGPVVALALLLPTPISSTITPDPDEDNNKDQQQQQQQQANDHQMSQAVRLWRTMLGPTDVARARDEHPDSIRAIFGTGPGKNAAHGSDSPESARRELGFFFPELNVEDFLNAACPDNGVMTKEFSDILSEGLQEAAREKPENPIVWLANRLGNRAPTS</sequence>
<feature type="binding site" evidence="10">
    <location>
        <position position="136"/>
    </location>
    <ligand>
        <name>ATP</name>
        <dbReference type="ChEBI" id="CHEBI:30616"/>
    </ligand>
</feature>
<dbReference type="EMBL" id="CAJPEX010001455">
    <property type="protein sequence ID" value="CAG0919203.1"/>
    <property type="molecule type" value="Genomic_DNA"/>
</dbReference>
<dbReference type="Pfam" id="PF05186">
    <property type="entry name" value="Dpy-30"/>
    <property type="match status" value="1"/>
</dbReference>
<dbReference type="InterPro" id="IPR034907">
    <property type="entry name" value="NDK-like_dom"/>
</dbReference>
<keyword evidence="5" id="KW-0547">Nucleotide-binding</keyword>
<dbReference type="Pfam" id="PF00334">
    <property type="entry name" value="NDK"/>
    <property type="match status" value="2"/>
</dbReference>
<dbReference type="InterPro" id="IPR036850">
    <property type="entry name" value="NDK-like_dom_sf"/>
</dbReference>
<reference evidence="14" key="1">
    <citation type="submission" date="2020-11" db="EMBL/GenBank/DDBJ databases">
        <authorList>
            <person name="Tran Van P."/>
        </authorList>
    </citation>
    <scope>NUCLEOTIDE SEQUENCE</scope>
</reference>
<keyword evidence="6" id="KW-0418">Kinase</keyword>
<feature type="active site" description="Pros-phosphohistidine intermediate" evidence="10">
    <location>
        <position position="149"/>
    </location>
</feature>
<feature type="binding site" evidence="10">
    <location>
        <position position="9"/>
    </location>
    <ligand>
        <name>ATP</name>
        <dbReference type="ChEBI" id="CHEBI:30616"/>
    </ligand>
</feature>
<feature type="binding site" evidence="10">
    <location>
        <position position="122"/>
    </location>
    <ligand>
        <name>ATP</name>
        <dbReference type="ChEBI" id="CHEBI:30616"/>
    </ligand>
</feature>
<evidence type="ECO:0000256" key="3">
    <source>
        <dbReference type="ARBA" id="ARBA00022679"/>
    </source>
</evidence>
<keyword evidence="4" id="KW-0479">Metal-binding</keyword>
<dbReference type="PANTHER" id="PTHR46161:SF3">
    <property type="entry name" value="NUCLEOSIDE DIPHOSPHATE KINASE DDB_G0292928-RELATED"/>
    <property type="match status" value="1"/>
</dbReference>
<evidence type="ECO:0000313" key="14">
    <source>
        <dbReference type="EMBL" id="CAD7279051.1"/>
    </source>
</evidence>
<dbReference type="GO" id="GO:0006183">
    <property type="term" value="P:GTP biosynthetic process"/>
    <property type="evidence" value="ECO:0007669"/>
    <property type="project" value="InterPro"/>
</dbReference>
<feature type="domain" description="Nucleoside diphosphate kinase-like" evidence="13">
    <location>
        <begin position="1"/>
        <end position="172"/>
    </location>
</feature>
<dbReference type="EMBL" id="OA883492">
    <property type="protein sequence ID" value="CAD7279051.1"/>
    <property type="molecule type" value="Genomic_DNA"/>
</dbReference>
<evidence type="ECO:0000256" key="11">
    <source>
        <dbReference type="RuleBase" id="RU004011"/>
    </source>
</evidence>
<evidence type="ECO:0000256" key="12">
    <source>
        <dbReference type="SAM" id="MobiDB-lite"/>
    </source>
</evidence>
<feature type="region of interest" description="Disordered" evidence="12">
    <location>
        <begin position="80"/>
        <end position="109"/>
    </location>
</feature>
<evidence type="ECO:0000256" key="7">
    <source>
        <dbReference type="ARBA" id="ARBA00022840"/>
    </source>
</evidence>
<dbReference type="GO" id="GO:0006241">
    <property type="term" value="P:CTP biosynthetic process"/>
    <property type="evidence" value="ECO:0007669"/>
    <property type="project" value="InterPro"/>
</dbReference>
<dbReference type="PROSITE" id="PS00469">
    <property type="entry name" value="NDPK"/>
    <property type="match status" value="1"/>
</dbReference>
<name>A0A7R9BPT4_9CRUS</name>
<feature type="binding site" evidence="10">
    <location>
        <position position="146"/>
    </location>
    <ligand>
        <name>ATP</name>
        <dbReference type="ChEBI" id="CHEBI:30616"/>
    </ligand>
</feature>
<keyword evidence="2" id="KW-0963">Cytoplasm</keyword>
<dbReference type="PRINTS" id="PR01243">
    <property type="entry name" value="NUCDPKINASE"/>
</dbReference>
<evidence type="ECO:0000256" key="9">
    <source>
        <dbReference type="ARBA" id="ARBA00023080"/>
    </source>
</evidence>
<evidence type="ECO:0000256" key="10">
    <source>
        <dbReference type="PROSITE-ProRule" id="PRU00706"/>
    </source>
</evidence>
<feature type="binding site" evidence="10">
    <location>
        <position position="55"/>
    </location>
    <ligand>
        <name>ATP</name>
        <dbReference type="ChEBI" id="CHEBI:30616"/>
    </ligand>
</feature>
<evidence type="ECO:0000256" key="8">
    <source>
        <dbReference type="ARBA" id="ARBA00022842"/>
    </source>
</evidence>
<keyword evidence="7" id="KW-0067">ATP-binding</keyword>
<dbReference type="GO" id="GO:0006228">
    <property type="term" value="P:UTP biosynthetic process"/>
    <property type="evidence" value="ECO:0007669"/>
    <property type="project" value="InterPro"/>
</dbReference>
<accession>A0A7R9BPT4</accession>
<evidence type="ECO:0000256" key="6">
    <source>
        <dbReference type="ARBA" id="ARBA00022777"/>
    </source>
</evidence>
<protein>
    <recommendedName>
        <fullName evidence="13">Nucleoside diphosphate kinase-like domain-containing protein</fullName>
    </recommendedName>
</protein>
<dbReference type="OrthoDB" id="2162449at2759"/>
<gene>
    <name evidence="14" type="ORF">NMOB1V02_LOCUS6735</name>
</gene>
<proteinExistence type="inferred from homology"/>
<organism evidence="14">
    <name type="scientific">Notodromas monacha</name>
    <dbReference type="NCBI Taxonomy" id="399045"/>
    <lineage>
        <taxon>Eukaryota</taxon>
        <taxon>Metazoa</taxon>
        <taxon>Ecdysozoa</taxon>
        <taxon>Arthropoda</taxon>
        <taxon>Crustacea</taxon>
        <taxon>Oligostraca</taxon>
        <taxon>Ostracoda</taxon>
        <taxon>Podocopa</taxon>
        <taxon>Podocopida</taxon>
        <taxon>Cypridocopina</taxon>
        <taxon>Cypridoidea</taxon>
        <taxon>Cyprididae</taxon>
        <taxon>Notodromas</taxon>
    </lineage>
</organism>
<keyword evidence="9" id="KW-0546">Nucleotide metabolism</keyword>
<dbReference type="Gene3D" id="3.30.70.141">
    <property type="entry name" value="Nucleoside diphosphate kinase-like domain"/>
    <property type="match status" value="1"/>
</dbReference>
<evidence type="ECO:0000256" key="2">
    <source>
        <dbReference type="ARBA" id="ARBA00022490"/>
    </source>
</evidence>
<dbReference type="CDD" id="cd22970">
    <property type="entry name" value="DD_NDKH5-like"/>
    <property type="match status" value="1"/>
</dbReference>
<comment type="similarity">
    <text evidence="1 10 11">Belongs to the NDK family.</text>
</comment>